<organism evidence="2 3">
    <name type="scientific">Dialister micraerophilus UPII 345-E</name>
    <dbReference type="NCBI Taxonomy" id="910314"/>
    <lineage>
        <taxon>Bacteria</taxon>
        <taxon>Bacillati</taxon>
        <taxon>Bacillota</taxon>
        <taxon>Negativicutes</taxon>
        <taxon>Veillonellales</taxon>
        <taxon>Veillonellaceae</taxon>
        <taxon>Dialister</taxon>
    </lineage>
</organism>
<gene>
    <name evidence="2" type="ORF">HMPREF9220_0746</name>
</gene>
<accession>E4LAB6</accession>
<name>E4LAB6_9FIRM</name>
<dbReference type="EMBL" id="AENT01000028">
    <property type="protein sequence ID" value="EFR42279.1"/>
    <property type="molecule type" value="Genomic_DNA"/>
</dbReference>
<comment type="caution">
    <text evidence="2">The sequence shown here is derived from an EMBL/GenBank/DDBJ whole genome shotgun (WGS) entry which is preliminary data.</text>
</comment>
<sequence length="97" mass="12095">MFEWIEEEYTEVFRYEDLNKSAQYDMREKYLEDIEEYLSELGDFEEAIQNFKDDHEREPTAEEYTQIINETIEKDAHMFFDSHHFVWEDEYGHEFDD</sequence>
<evidence type="ECO:0000256" key="1">
    <source>
        <dbReference type="SAM" id="Coils"/>
    </source>
</evidence>
<reference evidence="2 3" key="1">
    <citation type="submission" date="2010-11" db="EMBL/GenBank/DDBJ databases">
        <authorList>
            <person name="Durkin A.S."/>
            <person name="Madupu R."/>
            <person name="Torralba M."/>
            <person name="Gillis M."/>
            <person name="Methe B."/>
            <person name="Sutton G."/>
            <person name="Nelson K.E."/>
        </authorList>
    </citation>
    <scope>NUCLEOTIDE SEQUENCE [LARGE SCALE GENOMIC DNA]</scope>
    <source>
        <strain evidence="2 3">UPII 345-E</strain>
    </source>
</reference>
<protein>
    <submittedName>
        <fullName evidence="2">Uncharacterized protein</fullName>
    </submittedName>
</protein>
<dbReference type="AlphaFoldDB" id="E4LAB6"/>
<proteinExistence type="predicted"/>
<dbReference type="Proteomes" id="UP000004594">
    <property type="component" value="Unassembled WGS sequence"/>
</dbReference>
<evidence type="ECO:0000313" key="2">
    <source>
        <dbReference type="EMBL" id="EFR42279.1"/>
    </source>
</evidence>
<feature type="coiled-coil region" evidence="1">
    <location>
        <begin position="27"/>
        <end position="54"/>
    </location>
</feature>
<dbReference type="RefSeq" id="WP_007555144.1">
    <property type="nucleotide sequence ID" value="NZ_AENT01000028.1"/>
</dbReference>
<keyword evidence="1" id="KW-0175">Coiled coil</keyword>
<evidence type="ECO:0000313" key="3">
    <source>
        <dbReference type="Proteomes" id="UP000004594"/>
    </source>
</evidence>